<dbReference type="Pfam" id="PF00447">
    <property type="entry name" value="HSF_DNA-bind"/>
    <property type="match status" value="1"/>
</dbReference>
<evidence type="ECO:0000256" key="8">
    <source>
        <dbReference type="SAM" id="MobiDB-lite"/>
    </source>
</evidence>
<evidence type="ECO:0000313" key="21">
    <source>
        <dbReference type="Proteomes" id="UP000433483"/>
    </source>
</evidence>
<evidence type="ECO:0000313" key="27">
    <source>
        <dbReference type="Proteomes" id="UP000476176"/>
    </source>
</evidence>
<feature type="compositionally biased region" description="Polar residues" evidence="8">
    <location>
        <begin position="340"/>
        <end position="357"/>
    </location>
</feature>
<evidence type="ECO:0000256" key="7">
    <source>
        <dbReference type="SAM" id="Coils"/>
    </source>
</evidence>
<evidence type="ECO:0000313" key="28">
    <source>
        <dbReference type="Proteomes" id="UP000486351"/>
    </source>
</evidence>
<evidence type="ECO:0000313" key="19">
    <source>
        <dbReference type="EMBL" id="KAE9357365.1"/>
    </source>
</evidence>
<evidence type="ECO:0000313" key="25">
    <source>
        <dbReference type="Proteomes" id="UP000441208"/>
    </source>
</evidence>
<dbReference type="FunFam" id="1.10.10.10:FF:000027">
    <property type="entry name" value="Heat shock transcription factor 1"/>
    <property type="match status" value="1"/>
</dbReference>
<dbReference type="EMBL" id="QXGC01000088">
    <property type="protein sequence ID" value="KAE9250472.1"/>
    <property type="molecule type" value="Genomic_DNA"/>
</dbReference>
<keyword evidence="2" id="KW-0805">Transcription regulation</keyword>
<dbReference type="SUPFAM" id="SSF46785">
    <property type="entry name" value="Winged helix' DNA-binding domain"/>
    <property type="match status" value="1"/>
</dbReference>
<evidence type="ECO:0000313" key="17">
    <source>
        <dbReference type="EMBL" id="KAE9251964.1"/>
    </source>
</evidence>
<dbReference type="GO" id="GO:0043565">
    <property type="term" value="F:sequence-specific DNA binding"/>
    <property type="evidence" value="ECO:0007669"/>
    <property type="project" value="InterPro"/>
</dbReference>
<feature type="compositionally biased region" description="Polar residues" evidence="8">
    <location>
        <begin position="379"/>
        <end position="389"/>
    </location>
</feature>
<feature type="region of interest" description="Disordered" evidence="8">
    <location>
        <begin position="1"/>
        <end position="53"/>
    </location>
</feature>
<feature type="compositionally biased region" description="Low complexity" evidence="8">
    <location>
        <begin position="358"/>
        <end position="368"/>
    </location>
</feature>
<dbReference type="Gene3D" id="1.10.10.10">
    <property type="entry name" value="Winged helix-like DNA-binding domain superfamily/Winged helix DNA-binding domain"/>
    <property type="match status" value="1"/>
</dbReference>
<feature type="region of interest" description="Disordered" evidence="8">
    <location>
        <begin position="291"/>
        <end position="393"/>
    </location>
</feature>
<keyword evidence="5" id="KW-0539">Nucleus</keyword>
<comment type="similarity">
    <text evidence="6">Belongs to the HSF family.</text>
</comment>
<feature type="region of interest" description="Disordered" evidence="8">
    <location>
        <begin position="234"/>
        <end position="277"/>
    </location>
</feature>
<dbReference type="Proteomes" id="UP000488956">
    <property type="component" value="Unassembled WGS sequence"/>
</dbReference>
<dbReference type="Proteomes" id="UP000476176">
    <property type="component" value="Unassembled WGS sequence"/>
</dbReference>
<dbReference type="AlphaFoldDB" id="A0A6A3MEN1"/>
<evidence type="ECO:0000313" key="24">
    <source>
        <dbReference type="Proteomes" id="UP000440732"/>
    </source>
</evidence>
<evidence type="ECO:0000313" key="15">
    <source>
        <dbReference type="EMBL" id="KAE9230288.1"/>
    </source>
</evidence>
<dbReference type="Proteomes" id="UP000441208">
    <property type="component" value="Unassembled WGS sequence"/>
</dbReference>
<evidence type="ECO:0000256" key="4">
    <source>
        <dbReference type="ARBA" id="ARBA00023163"/>
    </source>
</evidence>
<dbReference type="PANTHER" id="PTHR10015">
    <property type="entry name" value="HEAT SHOCK TRANSCRIPTION FACTOR"/>
    <property type="match status" value="1"/>
</dbReference>
<evidence type="ECO:0000313" key="14">
    <source>
        <dbReference type="EMBL" id="KAE9152700.1"/>
    </source>
</evidence>
<evidence type="ECO:0000313" key="12">
    <source>
        <dbReference type="EMBL" id="KAE9132369.1"/>
    </source>
</evidence>
<keyword evidence="3" id="KW-0238">DNA-binding</keyword>
<dbReference type="GO" id="GO:0003700">
    <property type="term" value="F:DNA-binding transcription factor activity"/>
    <property type="evidence" value="ECO:0007669"/>
    <property type="project" value="InterPro"/>
</dbReference>
<dbReference type="InterPro" id="IPR036390">
    <property type="entry name" value="WH_DNA-bd_sf"/>
</dbReference>
<dbReference type="Proteomes" id="UP000486351">
    <property type="component" value="Unassembled WGS sequence"/>
</dbReference>
<evidence type="ECO:0000259" key="9">
    <source>
        <dbReference type="SMART" id="SM00415"/>
    </source>
</evidence>
<dbReference type="EMBL" id="QXGF01000116">
    <property type="protein sequence ID" value="KAE8946475.1"/>
    <property type="molecule type" value="Genomic_DNA"/>
</dbReference>
<comment type="subcellular location">
    <subcellularLocation>
        <location evidence="1">Nucleus</location>
    </subcellularLocation>
</comment>
<name>A0A6A3MEN1_9STRA</name>
<dbReference type="Proteomes" id="UP000433483">
    <property type="component" value="Unassembled WGS sequence"/>
</dbReference>
<dbReference type="PANTHER" id="PTHR10015:SF206">
    <property type="entry name" value="HSF-TYPE DNA-BINDING DOMAIN-CONTAINING PROTEIN"/>
    <property type="match status" value="1"/>
</dbReference>
<evidence type="ECO:0000256" key="2">
    <source>
        <dbReference type="ARBA" id="ARBA00023015"/>
    </source>
</evidence>
<evidence type="ECO:0000313" key="23">
    <source>
        <dbReference type="Proteomes" id="UP000440367"/>
    </source>
</evidence>
<accession>A0A6A3MEN1</accession>
<proteinExistence type="inferred from homology"/>
<dbReference type="EMBL" id="QXFY01000095">
    <property type="protein sequence ID" value="KAE9357365.1"/>
    <property type="molecule type" value="Genomic_DNA"/>
</dbReference>
<keyword evidence="21" id="KW-1185">Reference proteome</keyword>
<keyword evidence="4" id="KW-0804">Transcription</keyword>
<evidence type="ECO:0000313" key="20">
    <source>
        <dbReference type="Proteomes" id="UP000429523"/>
    </source>
</evidence>
<evidence type="ECO:0000313" key="18">
    <source>
        <dbReference type="EMBL" id="KAE9325015.1"/>
    </source>
</evidence>
<evidence type="ECO:0000313" key="10">
    <source>
        <dbReference type="EMBL" id="KAE8946475.1"/>
    </source>
</evidence>
<dbReference type="EMBL" id="QXGA01000095">
    <property type="protein sequence ID" value="KAE9152700.1"/>
    <property type="molecule type" value="Genomic_DNA"/>
</dbReference>
<evidence type="ECO:0000313" key="22">
    <source>
        <dbReference type="Proteomes" id="UP000437068"/>
    </source>
</evidence>
<dbReference type="PRINTS" id="PR00056">
    <property type="entry name" value="HSFDOMAIN"/>
</dbReference>
<evidence type="ECO:0000313" key="13">
    <source>
        <dbReference type="EMBL" id="KAE9132989.1"/>
    </source>
</evidence>
<evidence type="ECO:0000256" key="5">
    <source>
        <dbReference type="ARBA" id="ARBA00023242"/>
    </source>
</evidence>
<dbReference type="EMBL" id="QXFX01000097">
    <property type="protein sequence ID" value="KAE9132369.1"/>
    <property type="molecule type" value="Genomic_DNA"/>
</dbReference>
<dbReference type="EMBL" id="QXGE01000097">
    <property type="protein sequence ID" value="KAE9325015.1"/>
    <property type="molecule type" value="Genomic_DNA"/>
</dbReference>
<dbReference type="EMBL" id="QXFZ01000105">
    <property type="protein sequence ID" value="KAE9132989.1"/>
    <property type="molecule type" value="Genomic_DNA"/>
</dbReference>
<sequence>MASGVQVEEEGAPPLADAELRPLRIRVSTPVSDSAADTPEGGEGSARGAKRQRREEAALFLEKTYELLERCPPDLASWTARGDSFVVKQPAAFAEHVIPTYFKHRKFSSFVRQLNLYGFRKVRASSAAEEAEETTTAAAAEAAEDASSKDWWEFRHERFVRGRRDLLCEIRRRSPSDARASTPLGACTPIKRVEFEELRAEVGGLREEMHKMQRTNQQLAALLQTLVQRFNGAENDGGQSLNRHEFAGFTNSPSVAPTPHRSLPSIALPSPTASASGPQLALLQLRQGLGTPRDIRTPRTPASGSFHLRPVQSLMVNLSPSSRPTPSPRPRDSYVGTPGGSFNQQEQPGRNQQRWFQTSKPSPTTTRSPLKRLRVDAATSVSEPQSASDVRSPEDVAVRELSRIASEIRTDLLACITARVTGFLRVHRDQTEPTREADADAVAEAVGSDIRQKLAQLQASTSPSDPMLLDAETTCMYRVEILKFISRELPRAVQEAVDKRLPAPEKLKQRPAKDRSLLALLVQKAQKALERQMHSETAAVAAVSTGRR</sequence>
<dbReference type="EMBL" id="QXFW01000067">
    <property type="protein sequence ID" value="KAE9026994.1"/>
    <property type="molecule type" value="Genomic_DNA"/>
</dbReference>
<evidence type="ECO:0000313" key="16">
    <source>
        <dbReference type="EMBL" id="KAE9250472.1"/>
    </source>
</evidence>
<evidence type="ECO:0000313" key="29">
    <source>
        <dbReference type="Proteomes" id="UP000488956"/>
    </source>
</evidence>
<reference evidence="26 27" key="1">
    <citation type="submission" date="2018-09" db="EMBL/GenBank/DDBJ databases">
        <title>Genomic investigation of the strawberry pathogen Phytophthora fragariae indicates pathogenicity is determined by transcriptional variation in three key races.</title>
        <authorList>
            <person name="Adams T.M."/>
            <person name="Armitage A.D."/>
            <person name="Sobczyk M.K."/>
            <person name="Bates H.J."/>
            <person name="Dunwell J.M."/>
            <person name="Nellist C.F."/>
            <person name="Harrison R.J."/>
        </authorList>
    </citation>
    <scope>NUCLEOTIDE SEQUENCE [LARGE SCALE GENOMIC DNA]</scope>
    <source>
        <strain evidence="18 22">A4</strain>
        <strain evidence="17 23">BC-1</strain>
        <strain evidence="16 27">BC-23</strain>
        <strain evidence="15 21">NOV-27</strain>
        <strain evidence="14 24">NOV-5</strain>
        <strain evidence="13 25">NOV-71</strain>
        <strain evidence="19 28">NOV-77</strain>
        <strain evidence="10 20">NOV-9</strain>
        <strain evidence="12 29">ONT-3</strain>
        <strain evidence="11 26">SCRP245</strain>
    </source>
</reference>
<dbReference type="Proteomes" id="UP000440367">
    <property type="component" value="Unassembled WGS sequence"/>
</dbReference>
<evidence type="ECO:0000313" key="11">
    <source>
        <dbReference type="EMBL" id="KAE9026994.1"/>
    </source>
</evidence>
<dbReference type="SMART" id="SM00415">
    <property type="entry name" value="HSF"/>
    <property type="match status" value="1"/>
</dbReference>
<organism evidence="11 26">
    <name type="scientific">Phytophthora fragariae</name>
    <dbReference type="NCBI Taxonomy" id="53985"/>
    <lineage>
        <taxon>Eukaryota</taxon>
        <taxon>Sar</taxon>
        <taxon>Stramenopiles</taxon>
        <taxon>Oomycota</taxon>
        <taxon>Peronosporomycetes</taxon>
        <taxon>Peronosporales</taxon>
        <taxon>Peronosporaceae</taxon>
        <taxon>Phytophthora</taxon>
    </lineage>
</organism>
<dbReference type="Proteomes" id="UP000460718">
    <property type="component" value="Unassembled WGS sequence"/>
</dbReference>
<dbReference type="InterPro" id="IPR036388">
    <property type="entry name" value="WH-like_DNA-bd_sf"/>
</dbReference>
<dbReference type="EMBL" id="QXGD01000122">
    <property type="protein sequence ID" value="KAE9251964.1"/>
    <property type="molecule type" value="Genomic_DNA"/>
</dbReference>
<dbReference type="Proteomes" id="UP000440732">
    <property type="component" value="Unassembled WGS sequence"/>
</dbReference>
<evidence type="ECO:0000256" key="1">
    <source>
        <dbReference type="ARBA" id="ARBA00004123"/>
    </source>
</evidence>
<dbReference type="EMBL" id="QXGB01000105">
    <property type="protein sequence ID" value="KAE9230288.1"/>
    <property type="molecule type" value="Genomic_DNA"/>
</dbReference>
<evidence type="ECO:0000256" key="3">
    <source>
        <dbReference type="ARBA" id="ARBA00023125"/>
    </source>
</evidence>
<dbReference type="InterPro" id="IPR000232">
    <property type="entry name" value="HSF_DNA-bd"/>
</dbReference>
<dbReference type="Proteomes" id="UP000437068">
    <property type="component" value="Unassembled WGS sequence"/>
</dbReference>
<gene>
    <name evidence="18" type="ORF">PF001_g3143</name>
    <name evidence="17" type="ORF">PF002_g4053</name>
    <name evidence="16" type="ORF">PF004_g2934</name>
    <name evidence="15" type="ORF">PF005_g3532</name>
    <name evidence="14" type="ORF">PF006_g3091</name>
    <name evidence="13" type="ORF">PF007_g3514</name>
    <name evidence="19" type="ORF">PF008_g3201</name>
    <name evidence="10" type="ORF">PF009_g3896</name>
    <name evidence="12" type="ORF">PF010_g3200</name>
    <name evidence="11" type="ORF">PF011_g2267</name>
</gene>
<keyword evidence="7" id="KW-0175">Coiled coil</keyword>
<dbReference type="Proteomes" id="UP000429523">
    <property type="component" value="Unassembled WGS sequence"/>
</dbReference>
<dbReference type="OrthoDB" id="60033at2759"/>
<evidence type="ECO:0000313" key="26">
    <source>
        <dbReference type="Proteomes" id="UP000460718"/>
    </source>
</evidence>
<feature type="domain" description="HSF-type DNA-binding" evidence="9">
    <location>
        <begin position="56"/>
        <end position="173"/>
    </location>
</feature>
<evidence type="ECO:0000256" key="6">
    <source>
        <dbReference type="RuleBase" id="RU004020"/>
    </source>
</evidence>
<feature type="coiled-coil region" evidence="7">
    <location>
        <begin position="195"/>
        <end position="225"/>
    </location>
</feature>
<comment type="caution">
    <text evidence="11">The sequence shown here is derived from an EMBL/GenBank/DDBJ whole genome shotgun (WGS) entry which is preliminary data.</text>
</comment>
<dbReference type="GO" id="GO:0005634">
    <property type="term" value="C:nucleus"/>
    <property type="evidence" value="ECO:0007669"/>
    <property type="project" value="UniProtKB-SubCell"/>
</dbReference>
<protein>
    <recommendedName>
        <fullName evidence="9">HSF-type DNA-binding domain-containing protein</fullName>
    </recommendedName>
</protein>